<dbReference type="Pfam" id="PF17936">
    <property type="entry name" value="Big_6"/>
    <property type="match status" value="3"/>
</dbReference>
<keyword evidence="5" id="KW-1185">Reference proteome</keyword>
<feature type="signal peptide" evidence="1">
    <location>
        <begin position="1"/>
        <end position="15"/>
    </location>
</feature>
<evidence type="ECO:0000313" key="5">
    <source>
        <dbReference type="Proteomes" id="UP000078447"/>
    </source>
</evidence>
<feature type="domain" description="Bacterial Ig" evidence="3">
    <location>
        <begin position="286"/>
        <end position="370"/>
    </location>
</feature>
<feature type="domain" description="Pesticidal crystal protein Cry22Aa Ig-like" evidence="2">
    <location>
        <begin position="618"/>
        <end position="688"/>
    </location>
</feature>
<dbReference type="InterPro" id="IPR013783">
    <property type="entry name" value="Ig-like_fold"/>
</dbReference>
<comment type="caution">
    <text evidence="4">The sequence shown here is derived from an EMBL/GenBank/DDBJ whole genome shotgun (WGS) entry which is preliminary data.</text>
</comment>
<feature type="chain" id="PRO_5046639970" description="DUF5011 domain-containing protein" evidence="1">
    <location>
        <begin position="16"/>
        <end position="767"/>
    </location>
</feature>
<feature type="domain" description="Pesticidal crystal protein Cry22Aa Ig-like" evidence="2">
    <location>
        <begin position="540"/>
        <end position="610"/>
    </location>
</feature>
<accession>A0ABX2V830</accession>
<gene>
    <name evidence="4" type="ORF">A3783_00185</name>
</gene>
<name>A0ABX2V830_9BACL</name>
<dbReference type="EMBL" id="LVVL01000001">
    <property type="protein sequence ID" value="OAN14377.1"/>
    <property type="molecule type" value="Genomic_DNA"/>
</dbReference>
<keyword evidence="1" id="KW-0732">Signal</keyword>
<sequence>MKKILFLLFVLYLFAGDFNGKTVIASASTDVSGIIREDTVWTKENSPYNLVGDIQIDNGVTLKIEPGTVVNGNNRGIYNLGILEVIGNSNSRIKINNTHIVPVNDEYSKKCLIHIEYTDIISGSLYGPNVSAGYGSLILKDSRIFDLSQFMYIWYPNSNVYIERNVFMNSHKISVGTSGDTKVYIRNNIFYNTLDNTIENWNSSGSSETIVEFNSFLGFGNALILPNGYRNTKITAVNNYWGTVDETSIGQMIFDKNDDLRAGSIIEFKPYLTEPDSNTPTMDVTAPEKPTVDEITEKSLFITGTAEKRSTISFFLGLNNQNYSFGKTIADDYGNFKFPINTFPPNTVISVVATDDWYNSSESTSVTVKDITAPLVPTISEVTDQTTVISGMTEADAVIFVHVGLTEIGQTIAGKDGAFKVMIPKQVAGTDLTITATDDAGNISPAVTVLVADKTAPTLQVNQITNRSGLITGTAESKAKVQLTYAGKIIETTADATGNFSFTITKPNTNEEFSFTASDSLGNKSEVLKLKVIDATLPVIKGATDITIEAGMLFDKKLNVTAMDETDGNLTKSMLIYGIVDSKKPGIYSLTYSARDRARNHARIIRRVTVKDTIKPVLSGVMNQSINLNSTFDPKKGITSKDNIDGDVTKSIQVSGSVNLKKIGTYTLTYKVADRSGNTTTLIRKITVKDNVKPVITGAKSKTIKYKSSFNPMTGVTAKDNIDGSLTKSLKVTGSVNTKRKGIYALTYTVKDKAGNSTSVKIKITVR</sequence>
<organism evidence="4 5">
    <name type="scientific">Exiguobacterium undae</name>
    <dbReference type="NCBI Taxonomy" id="169177"/>
    <lineage>
        <taxon>Bacteria</taxon>
        <taxon>Bacillati</taxon>
        <taxon>Bacillota</taxon>
        <taxon>Bacilli</taxon>
        <taxon>Bacillales</taxon>
        <taxon>Bacillales Family XII. Incertae Sedis</taxon>
        <taxon>Exiguobacterium</taxon>
    </lineage>
</organism>
<dbReference type="InterPro" id="IPR032179">
    <property type="entry name" value="Cry22Aa_Ig-like"/>
</dbReference>
<dbReference type="Pfam" id="PF16403">
    <property type="entry name" value="Bact_surface_Ig-like"/>
    <property type="match status" value="3"/>
</dbReference>
<evidence type="ECO:0008006" key="6">
    <source>
        <dbReference type="Google" id="ProtNLM"/>
    </source>
</evidence>
<protein>
    <recommendedName>
        <fullName evidence="6">DUF5011 domain-containing protein</fullName>
    </recommendedName>
</protein>
<proteinExistence type="predicted"/>
<evidence type="ECO:0000313" key="4">
    <source>
        <dbReference type="EMBL" id="OAN14377.1"/>
    </source>
</evidence>
<dbReference type="Proteomes" id="UP000078447">
    <property type="component" value="Unassembled WGS sequence"/>
</dbReference>
<dbReference type="RefSeq" id="WP_028105626.1">
    <property type="nucleotide sequence ID" value="NZ_LVVL01000001.1"/>
</dbReference>
<dbReference type="InterPro" id="IPR011050">
    <property type="entry name" value="Pectin_lyase_fold/virulence"/>
</dbReference>
<dbReference type="PANTHER" id="PTHR24273">
    <property type="entry name" value="FI04643P-RELATED"/>
    <property type="match status" value="1"/>
</dbReference>
<feature type="domain" description="Bacterial Ig" evidence="3">
    <location>
        <begin position="373"/>
        <end position="453"/>
    </location>
</feature>
<dbReference type="PANTHER" id="PTHR24273:SF32">
    <property type="entry name" value="HYALIN"/>
    <property type="match status" value="1"/>
</dbReference>
<feature type="domain" description="Pesticidal crystal protein Cry22Aa Ig-like" evidence="2">
    <location>
        <begin position="696"/>
        <end position="766"/>
    </location>
</feature>
<dbReference type="SUPFAM" id="SSF51126">
    <property type="entry name" value="Pectin lyase-like"/>
    <property type="match status" value="1"/>
</dbReference>
<evidence type="ECO:0000256" key="1">
    <source>
        <dbReference type="SAM" id="SignalP"/>
    </source>
</evidence>
<feature type="domain" description="Bacterial Ig" evidence="3">
    <location>
        <begin position="459"/>
        <end position="534"/>
    </location>
</feature>
<reference evidence="4 5" key="1">
    <citation type="submission" date="2016-03" db="EMBL/GenBank/DDBJ databases">
        <authorList>
            <person name="Cho S.-Y."/>
            <person name="Lim S."/>
            <person name="Kim H."/>
            <person name="Soh E.H."/>
            <person name="Moon J.S."/>
        </authorList>
    </citation>
    <scope>NUCLEOTIDE SEQUENCE [LARGE SCALE GENOMIC DNA]</scope>
    <source>
        <strain evidence="4 5">KCTC 3810</strain>
    </source>
</reference>
<dbReference type="InterPro" id="IPR041498">
    <property type="entry name" value="Big_6"/>
</dbReference>
<dbReference type="NCBIfam" id="NF033510">
    <property type="entry name" value="Ca_tandemer"/>
    <property type="match status" value="2"/>
</dbReference>
<evidence type="ECO:0000259" key="2">
    <source>
        <dbReference type="Pfam" id="PF16403"/>
    </source>
</evidence>
<evidence type="ECO:0000259" key="3">
    <source>
        <dbReference type="Pfam" id="PF17936"/>
    </source>
</evidence>
<dbReference type="Gene3D" id="2.60.40.10">
    <property type="entry name" value="Immunoglobulins"/>
    <property type="match status" value="6"/>
</dbReference>